<reference evidence="2 3" key="1">
    <citation type="submission" date="2019-09" db="EMBL/GenBank/DDBJ databases">
        <title>Segnochrobactrum spirostomi gen. nov., sp. nov., isolated from the ciliate Spirostomum cf. yagiui and description of a novel family, Segnochrobactraceae fam. nov. within the order Rhizobiales of the class Alphaproteobacteria.</title>
        <authorList>
            <person name="Akter S."/>
            <person name="Shazib S.U.A."/>
            <person name="Shin M.K."/>
        </authorList>
    </citation>
    <scope>NUCLEOTIDE SEQUENCE [LARGE SCALE GENOMIC DNA]</scope>
    <source>
        <strain evidence="2 3">Sp-1</strain>
    </source>
</reference>
<dbReference type="InterPro" id="IPR006056">
    <property type="entry name" value="RidA"/>
</dbReference>
<dbReference type="PANTHER" id="PTHR11803">
    <property type="entry name" value="2-IMINOBUTANOATE/2-IMINOPROPANOATE DEAMINASE RIDA"/>
    <property type="match status" value="1"/>
</dbReference>
<dbReference type="AlphaFoldDB" id="A0A6A7YAT0"/>
<dbReference type="GO" id="GO:0019239">
    <property type="term" value="F:deaminase activity"/>
    <property type="evidence" value="ECO:0007669"/>
    <property type="project" value="TreeGrafter"/>
</dbReference>
<dbReference type="SUPFAM" id="SSF55298">
    <property type="entry name" value="YjgF-like"/>
    <property type="match status" value="1"/>
</dbReference>
<sequence length="130" mass="13696">MRVAIPHPGTTVADRPMGPAPLSAALKVRDMVFVSGQVAIDPLTGAVVGDDVARQTRQVLQNIKGLVEAAGLTMAHVVKVGIFLTRLEDFAAMNAVYSEFFAAPFPARATVGVSLNDPRLLIEMDAIAVA</sequence>
<dbReference type="NCBIfam" id="TIGR00004">
    <property type="entry name" value="Rid family detoxifying hydrolase"/>
    <property type="match status" value="1"/>
</dbReference>
<name>A0A6A7YAT0_9HYPH</name>
<dbReference type="InterPro" id="IPR006175">
    <property type="entry name" value="YjgF/YER057c/UK114"/>
</dbReference>
<evidence type="ECO:0000313" key="2">
    <source>
        <dbReference type="EMBL" id="MQT15437.1"/>
    </source>
</evidence>
<evidence type="ECO:0000256" key="1">
    <source>
        <dbReference type="ARBA" id="ARBA00010552"/>
    </source>
</evidence>
<gene>
    <name evidence="2" type="ORF">F0357_22840</name>
</gene>
<evidence type="ECO:0000313" key="3">
    <source>
        <dbReference type="Proteomes" id="UP000332515"/>
    </source>
</evidence>
<dbReference type="EMBL" id="VWNA01000003">
    <property type="protein sequence ID" value="MQT15437.1"/>
    <property type="molecule type" value="Genomic_DNA"/>
</dbReference>
<dbReference type="RefSeq" id="WP_153490706.1">
    <property type="nucleotide sequence ID" value="NZ_VWNA01000003.1"/>
</dbReference>
<accession>A0A6A7YAT0</accession>
<dbReference type="CDD" id="cd00448">
    <property type="entry name" value="YjgF_YER057c_UK114_family"/>
    <property type="match status" value="1"/>
</dbReference>
<dbReference type="PANTHER" id="PTHR11803:SF39">
    <property type="entry name" value="2-IMINOBUTANOATE_2-IMINOPROPANOATE DEAMINASE"/>
    <property type="match status" value="1"/>
</dbReference>
<dbReference type="Pfam" id="PF01042">
    <property type="entry name" value="Ribonuc_L-PSP"/>
    <property type="match status" value="1"/>
</dbReference>
<dbReference type="Proteomes" id="UP000332515">
    <property type="component" value="Unassembled WGS sequence"/>
</dbReference>
<comment type="caution">
    <text evidence="2">The sequence shown here is derived from an EMBL/GenBank/DDBJ whole genome shotgun (WGS) entry which is preliminary data.</text>
</comment>
<dbReference type="FunFam" id="3.30.1330.40:FF:000001">
    <property type="entry name" value="L-PSP family endoribonuclease"/>
    <property type="match status" value="1"/>
</dbReference>
<dbReference type="GO" id="GO:0005829">
    <property type="term" value="C:cytosol"/>
    <property type="evidence" value="ECO:0007669"/>
    <property type="project" value="TreeGrafter"/>
</dbReference>
<comment type="similarity">
    <text evidence="1">Belongs to the RutC family.</text>
</comment>
<proteinExistence type="inferred from homology"/>
<dbReference type="Gene3D" id="3.30.1330.40">
    <property type="entry name" value="RutC-like"/>
    <property type="match status" value="1"/>
</dbReference>
<protein>
    <submittedName>
        <fullName evidence="2">RidA family protein</fullName>
    </submittedName>
</protein>
<dbReference type="InterPro" id="IPR035959">
    <property type="entry name" value="RutC-like_sf"/>
</dbReference>
<keyword evidence="3" id="KW-1185">Reference proteome</keyword>
<organism evidence="2 3">
    <name type="scientific">Segnochrobactrum spirostomi</name>
    <dbReference type="NCBI Taxonomy" id="2608987"/>
    <lineage>
        <taxon>Bacteria</taxon>
        <taxon>Pseudomonadati</taxon>
        <taxon>Pseudomonadota</taxon>
        <taxon>Alphaproteobacteria</taxon>
        <taxon>Hyphomicrobiales</taxon>
        <taxon>Segnochrobactraceae</taxon>
        <taxon>Segnochrobactrum</taxon>
    </lineage>
</organism>